<protein>
    <recommendedName>
        <fullName evidence="3">DUF2510 domain-containing protein</fullName>
    </recommendedName>
</protein>
<comment type="caution">
    <text evidence="4">The sequence shown here is derived from an EMBL/GenBank/DDBJ whole genome shotgun (WGS) entry which is preliminary data.</text>
</comment>
<feature type="domain" description="DUF2510" evidence="3">
    <location>
        <begin position="6"/>
        <end position="35"/>
    </location>
</feature>
<feature type="transmembrane region" description="Helical" evidence="2">
    <location>
        <begin position="90"/>
        <end position="113"/>
    </location>
</feature>
<name>A0AA37XB72_9MICO</name>
<dbReference type="RefSeq" id="WP_284249531.1">
    <property type="nucleotide sequence ID" value="NZ_BSUM01000001.1"/>
</dbReference>
<proteinExistence type="predicted"/>
<sequence length="355" mass="36678">MVTKEAGWYPDPQGLSQVRFWDGDGWTDYTQPFAPEEVVRPGPATALADYPYLAGADLRSASGPRTVSTWTPAPVAAPAGVAAGRQRSGLLWWLVGAGVVVVVIIAVAINALIDGDPATGGGGGADPAPSSTASLEPFAPGDAPSGTVPAGGSLTTVLEVEQDGDYLVGATGSSDTLDVEMTITPTGEPEALPFPSDRGYQLSDLLGGSWSDPGYWVWLPAGSYDLVLTERRGEQVDVELQADAAPEVIPVEAGVPANVSIGADSAAVLRVSTDAPVSAVVDVRGEDEDLDGHLSYLSGDRVAAVDDRGPTLAETVGGTEYDPYLELDLEAGVSYLVLEDLYEPTPSFSVSVTFG</sequence>
<keyword evidence="2" id="KW-0472">Membrane</keyword>
<evidence type="ECO:0000256" key="1">
    <source>
        <dbReference type="SAM" id="MobiDB-lite"/>
    </source>
</evidence>
<dbReference type="Pfam" id="PF10708">
    <property type="entry name" value="DUF2510"/>
    <property type="match status" value="1"/>
</dbReference>
<evidence type="ECO:0000313" key="4">
    <source>
        <dbReference type="EMBL" id="GMA30779.1"/>
    </source>
</evidence>
<feature type="region of interest" description="Disordered" evidence="1">
    <location>
        <begin position="121"/>
        <end position="152"/>
    </location>
</feature>
<reference evidence="4" key="1">
    <citation type="journal article" date="2014" name="Int. J. Syst. Evol. Microbiol.">
        <title>Complete genome sequence of Corynebacterium casei LMG S-19264T (=DSM 44701T), isolated from a smear-ripened cheese.</title>
        <authorList>
            <consortium name="US DOE Joint Genome Institute (JGI-PGF)"/>
            <person name="Walter F."/>
            <person name="Albersmeier A."/>
            <person name="Kalinowski J."/>
            <person name="Ruckert C."/>
        </authorList>
    </citation>
    <scope>NUCLEOTIDE SEQUENCE</scope>
    <source>
        <strain evidence="4">NBRC 112290</strain>
    </source>
</reference>
<reference evidence="4" key="2">
    <citation type="submission" date="2023-02" db="EMBL/GenBank/DDBJ databases">
        <authorList>
            <person name="Sun Q."/>
            <person name="Mori K."/>
        </authorList>
    </citation>
    <scope>NUCLEOTIDE SEQUENCE</scope>
    <source>
        <strain evidence="4">NBRC 112290</strain>
    </source>
</reference>
<dbReference type="EMBL" id="BSUM01000001">
    <property type="protein sequence ID" value="GMA30779.1"/>
    <property type="molecule type" value="Genomic_DNA"/>
</dbReference>
<dbReference type="AlphaFoldDB" id="A0AA37XB72"/>
<dbReference type="InterPro" id="IPR018929">
    <property type="entry name" value="DUF2510"/>
</dbReference>
<keyword evidence="2" id="KW-1133">Transmembrane helix</keyword>
<evidence type="ECO:0000313" key="5">
    <source>
        <dbReference type="Proteomes" id="UP001157161"/>
    </source>
</evidence>
<accession>A0AA37XB72</accession>
<keyword evidence="2" id="KW-0812">Transmembrane</keyword>
<gene>
    <name evidence="4" type="ORF">GCM10025875_07710</name>
</gene>
<evidence type="ECO:0000259" key="3">
    <source>
        <dbReference type="Pfam" id="PF10708"/>
    </source>
</evidence>
<organism evidence="4 5">
    <name type="scientific">Litorihabitans aurantiacus</name>
    <dbReference type="NCBI Taxonomy" id="1930061"/>
    <lineage>
        <taxon>Bacteria</taxon>
        <taxon>Bacillati</taxon>
        <taxon>Actinomycetota</taxon>
        <taxon>Actinomycetes</taxon>
        <taxon>Micrococcales</taxon>
        <taxon>Beutenbergiaceae</taxon>
        <taxon>Litorihabitans</taxon>
    </lineage>
</organism>
<dbReference type="Proteomes" id="UP001157161">
    <property type="component" value="Unassembled WGS sequence"/>
</dbReference>
<keyword evidence="5" id="KW-1185">Reference proteome</keyword>
<evidence type="ECO:0000256" key="2">
    <source>
        <dbReference type="SAM" id="Phobius"/>
    </source>
</evidence>